<accession>A0A0P7YLD7</accession>
<gene>
    <name evidence="3" type="ORF">HLUCCX10_08545</name>
</gene>
<dbReference type="EMBL" id="LJXT01000045">
    <property type="protein sequence ID" value="KPQ15961.1"/>
    <property type="molecule type" value="Genomic_DNA"/>
</dbReference>
<evidence type="ECO:0000313" key="4">
    <source>
        <dbReference type="Proteomes" id="UP000050421"/>
    </source>
</evidence>
<organism evidence="3 4">
    <name type="scientific">Algoriphagus marincola HL-49</name>
    <dbReference type="NCBI Taxonomy" id="1305737"/>
    <lineage>
        <taxon>Bacteria</taxon>
        <taxon>Pseudomonadati</taxon>
        <taxon>Bacteroidota</taxon>
        <taxon>Cytophagia</taxon>
        <taxon>Cytophagales</taxon>
        <taxon>Cyclobacteriaceae</taxon>
        <taxon>Algoriphagus</taxon>
    </lineage>
</organism>
<dbReference type="AlphaFoldDB" id="A0A0P7YLD7"/>
<sequence>MKERSFDFRQIEWWITTLVFVSIVLFNLIAITTNRSSSIAPYDRIFVPTALYVVFYIFHMLLIPTYLKNRKIGPLVGWGILTFGLAFLFSSILTVSFGHSFEKLFQLFMGVIFLYISHQGGALVLRNMLTPPRLSSYYFYNLSRMILTFIVLIFFLLLGQNSVINEGVLILFIMIFPVLFSLVLYNYYLVYGNRKAGKNKQANWYLALLLVIVFFVFFAIAAGNNQEEIILIGFLINGIILLIINPLSNLIFKKYETLTGKIFNLSTEVGQGQANLDFLRSQINPHFLFNALNTLYASALMENAEKTSDGIQKLGDMMRFMLHENQQPKISLSREIDYLRNYLDLQMLRFGSQENLDVDFQINTDGCQGQIAPMLLIPFVENAFKHGISAKEKSWIRMNLRCISGSVHLDLVNSVHPVKATERSNETSGIGLENVKKRLNLVYPNRHQLNIVSNDSDFFVHFSVQIR</sequence>
<keyword evidence="1" id="KW-1133">Transmembrane helix</keyword>
<dbReference type="PATRIC" id="fig|1305737.6.peg.2335"/>
<dbReference type="eggNOG" id="COG2972">
    <property type="taxonomic scope" value="Bacteria"/>
</dbReference>
<feature type="transmembrane region" description="Helical" evidence="1">
    <location>
        <begin position="229"/>
        <end position="252"/>
    </location>
</feature>
<comment type="caution">
    <text evidence="3">The sequence shown here is derived from an EMBL/GenBank/DDBJ whole genome shotgun (WGS) entry which is preliminary data.</text>
</comment>
<keyword evidence="3" id="KW-0808">Transferase</keyword>
<feature type="transmembrane region" description="Helical" evidence="1">
    <location>
        <begin position="169"/>
        <end position="190"/>
    </location>
</feature>
<feature type="transmembrane region" description="Helical" evidence="1">
    <location>
        <begin position="104"/>
        <end position="125"/>
    </location>
</feature>
<feature type="transmembrane region" description="Helical" evidence="1">
    <location>
        <begin position="137"/>
        <end position="157"/>
    </location>
</feature>
<dbReference type="GO" id="GO:0000155">
    <property type="term" value="F:phosphorelay sensor kinase activity"/>
    <property type="evidence" value="ECO:0007669"/>
    <property type="project" value="InterPro"/>
</dbReference>
<dbReference type="SUPFAM" id="SSF55874">
    <property type="entry name" value="ATPase domain of HSP90 chaperone/DNA topoisomerase II/histidine kinase"/>
    <property type="match status" value="1"/>
</dbReference>
<dbReference type="InterPro" id="IPR036890">
    <property type="entry name" value="HATPase_C_sf"/>
</dbReference>
<dbReference type="STRING" id="1305737.GCA_000526355_01072"/>
<dbReference type="GO" id="GO:0016020">
    <property type="term" value="C:membrane"/>
    <property type="evidence" value="ECO:0007669"/>
    <property type="project" value="InterPro"/>
</dbReference>
<feature type="domain" description="Signal transduction histidine kinase internal region" evidence="2">
    <location>
        <begin position="274"/>
        <end position="352"/>
    </location>
</feature>
<dbReference type="PANTHER" id="PTHR34220">
    <property type="entry name" value="SENSOR HISTIDINE KINASE YPDA"/>
    <property type="match status" value="1"/>
</dbReference>
<dbReference type="Gene3D" id="3.30.565.10">
    <property type="entry name" value="Histidine kinase-like ATPase, C-terminal domain"/>
    <property type="match status" value="1"/>
</dbReference>
<evidence type="ECO:0000313" key="3">
    <source>
        <dbReference type="EMBL" id="KPQ15961.1"/>
    </source>
</evidence>
<keyword evidence="1" id="KW-0472">Membrane</keyword>
<protein>
    <submittedName>
        <fullName evidence="3">Two component signal transduction system histidine kinase</fullName>
    </submittedName>
</protein>
<feature type="transmembrane region" description="Helical" evidence="1">
    <location>
        <begin position="202"/>
        <end position="223"/>
    </location>
</feature>
<dbReference type="InterPro" id="IPR010559">
    <property type="entry name" value="Sig_transdc_His_kin_internal"/>
</dbReference>
<dbReference type="PANTHER" id="PTHR34220:SF7">
    <property type="entry name" value="SENSOR HISTIDINE KINASE YPDA"/>
    <property type="match status" value="1"/>
</dbReference>
<dbReference type="Proteomes" id="UP000050421">
    <property type="component" value="Unassembled WGS sequence"/>
</dbReference>
<keyword evidence="1" id="KW-0812">Transmembrane</keyword>
<evidence type="ECO:0000259" key="2">
    <source>
        <dbReference type="Pfam" id="PF06580"/>
    </source>
</evidence>
<dbReference type="Pfam" id="PF06580">
    <property type="entry name" value="His_kinase"/>
    <property type="match status" value="1"/>
</dbReference>
<name>A0A0P7YLD7_9BACT</name>
<keyword evidence="3" id="KW-0418">Kinase</keyword>
<evidence type="ECO:0000256" key="1">
    <source>
        <dbReference type="SAM" id="Phobius"/>
    </source>
</evidence>
<proteinExistence type="predicted"/>
<dbReference type="InterPro" id="IPR050640">
    <property type="entry name" value="Bact_2-comp_sensor_kinase"/>
</dbReference>
<feature type="transmembrane region" description="Helical" evidence="1">
    <location>
        <begin position="75"/>
        <end position="98"/>
    </location>
</feature>
<feature type="transmembrane region" description="Helical" evidence="1">
    <location>
        <begin position="45"/>
        <end position="63"/>
    </location>
</feature>
<reference evidence="3 4" key="1">
    <citation type="submission" date="2015-09" db="EMBL/GenBank/DDBJ databases">
        <title>Identification and resolution of microdiversity through metagenomic sequencing of parallel consortia.</title>
        <authorList>
            <person name="Nelson W.C."/>
            <person name="Romine M.F."/>
            <person name="Lindemann S.R."/>
        </authorList>
    </citation>
    <scope>NUCLEOTIDE SEQUENCE [LARGE SCALE GENOMIC DNA]</scope>
    <source>
        <strain evidence="3">HL-49</strain>
    </source>
</reference>
<dbReference type="OrthoDB" id="9792992at2"/>
<feature type="transmembrane region" description="Helical" evidence="1">
    <location>
        <begin position="12"/>
        <end position="33"/>
    </location>
</feature>